<dbReference type="AlphaFoldDB" id="A0A8H6XRS1"/>
<evidence type="ECO:0000313" key="9">
    <source>
        <dbReference type="Proteomes" id="UP000620124"/>
    </source>
</evidence>
<keyword evidence="9" id="KW-1185">Reference proteome</keyword>
<dbReference type="SUPFAM" id="SSF103473">
    <property type="entry name" value="MFS general substrate transporter"/>
    <property type="match status" value="1"/>
</dbReference>
<proteinExistence type="predicted"/>
<accession>A0A8H6XRS1</accession>
<dbReference type="Pfam" id="PF07690">
    <property type="entry name" value="MFS_1"/>
    <property type="match status" value="1"/>
</dbReference>
<dbReference type="FunFam" id="1.20.1250.20:FF:000082">
    <property type="entry name" value="MFS multidrug transporter, putative"/>
    <property type="match status" value="1"/>
</dbReference>
<keyword evidence="3 6" id="KW-1133">Transmembrane helix</keyword>
<dbReference type="OrthoDB" id="5376138at2759"/>
<sequence>MVPTPTGNDGSSSVFHEGLAVKSLEDINEPSLDPRLSVSSTRTDAERQLSDIARSHLPNSEKSRPIDEVLYVDFEEGDVRNPAYFPRSKKWVITLFACFSTLIASSAASAYNLGFNSMTRDLACTEFQATVGFIVYTLGFGLVPLVSSSFSEEFGRQPLYIGSAIGFTFMYLLIALSKNIQTVVVARFLQGSFGSTYATMVGGTIADLWTPHERGLPMAIFSVAALGGSGFGPLAAGWIENNASLQWRWIQWIQMIICGVYTLAVPVVMKETRSSILLTRLAKKIRKETGNARYRARIEDQRASLASLVFISCTRPIHLLLTEPVVSAFSLWIGFLWGVMFTMIESIPGLFRDLHHFNVGEEGTVFTSMVVGTVLGFASNFYQEHLYHQHFARRGPESRLILASAAAIMLPISMFIYAWCSFPPSALDFLDNCSDGNIFIWATFTVYLSVFSYLADCYGPFASSALAGQSLCRNMMATIFPLFTKRMFATLGYNWANTMFALIATVMVPIPFVLFFYGPAIRSRSKFSRLVTEQQ</sequence>
<gene>
    <name evidence="8" type="ORF">MVEN_01557100</name>
</gene>
<dbReference type="InterPro" id="IPR020846">
    <property type="entry name" value="MFS_dom"/>
</dbReference>
<dbReference type="Gene3D" id="1.20.1250.20">
    <property type="entry name" value="MFS general substrate transporter like domains"/>
    <property type="match status" value="1"/>
</dbReference>
<evidence type="ECO:0000313" key="8">
    <source>
        <dbReference type="EMBL" id="KAF7345391.1"/>
    </source>
</evidence>
<dbReference type="Proteomes" id="UP000620124">
    <property type="component" value="Unassembled WGS sequence"/>
</dbReference>
<feature type="transmembrane region" description="Helical" evidence="6">
    <location>
        <begin position="364"/>
        <end position="382"/>
    </location>
</feature>
<comment type="subcellular location">
    <subcellularLocation>
        <location evidence="1">Membrane</location>
        <topology evidence="1">Multi-pass membrane protein</topology>
    </subcellularLocation>
</comment>
<dbReference type="InterPro" id="IPR036259">
    <property type="entry name" value="MFS_trans_sf"/>
</dbReference>
<feature type="transmembrane region" description="Helical" evidence="6">
    <location>
        <begin position="127"/>
        <end position="146"/>
    </location>
</feature>
<name>A0A8H6XRS1_9AGAR</name>
<feature type="transmembrane region" description="Helical" evidence="6">
    <location>
        <begin position="400"/>
        <end position="418"/>
    </location>
</feature>
<evidence type="ECO:0000256" key="5">
    <source>
        <dbReference type="SAM" id="MobiDB-lite"/>
    </source>
</evidence>
<feature type="transmembrane region" description="Helical" evidence="6">
    <location>
        <begin position="495"/>
        <end position="517"/>
    </location>
</feature>
<evidence type="ECO:0000256" key="4">
    <source>
        <dbReference type="ARBA" id="ARBA00023136"/>
    </source>
</evidence>
<feature type="transmembrane region" description="Helical" evidence="6">
    <location>
        <begin position="91"/>
        <end position="115"/>
    </location>
</feature>
<evidence type="ECO:0000256" key="3">
    <source>
        <dbReference type="ARBA" id="ARBA00022989"/>
    </source>
</evidence>
<evidence type="ECO:0000256" key="6">
    <source>
        <dbReference type="SAM" id="Phobius"/>
    </source>
</evidence>
<feature type="transmembrane region" description="Helical" evidence="6">
    <location>
        <begin position="325"/>
        <end position="344"/>
    </location>
</feature>
<dbReference type="PANTHER" id="PTHR23502:SF134">
    <property type="entry name" value="MAJOR FACILITATOR SUPERFAMILY (MFS) PROFILE DOMAIN-CONTAINING PROTEIN-RELATED"/>
    <property type="match status" value="1"/>
</dbReference>
<feature type="transmembrane region" description="Helical" evidence="6">
    <location>
        <begin position="188"/>
        <end position="209"/>
    </location>
</feature>
<dbReference type="InterPro" id="IPR011701">
    <property type="entry name" value="MFS"/>
</dbReference>
<dbReference type="EMBL" id="JACAZI010000013">
    <property type="protein sequence ID" value="KAF7345391.1"/>
    <property type="molecule type" value="Genomic_DNA"/>
</dbReference>
<dbReference type="PROSITE" id="PS50850">
    <property type="entry name" value="MFS"/>
    <property type="match status" value="1"/>
</dbReference>
<evidence type="ECO:0000256" key="2">
    <source>
        <dbReference type="ARBA" id="ARBA00022692"/>
    </source>
</evidence>
<dbReference type="PANTHER" id="PTHR23502">
    <property type="entry name" value="MAJOR FACILITATOR SUPERFAMILY"/>
    <property type="match status" value="1"/>
</dbReference>
<dbReference type="GO" id="GO:0005886">
    <property type="term" value="C:plasma membrane"/>
    <property type="evidence" value="ECO:0007669"/>
    <property type="project" value="TreeGrafter"/>
</dbReference>
<feature type="transmembrane region" description="Helical" evidence="6">
    <location>
        <begin position="216"/>
        <end position="239"/>
    </location>
</feature>
<comment type="caution">
    <text evidence="8">The sequence shown here is derived from an EMBL/GenBank/DDBJ whole genome shotgun (WGS) entry which is preliminary data.</text>
</comment>
<protein>
    <submittedName>
        <fullName evidence="8">Drug transporter</fullName>
    </submittedName>
</protein>
<feature type="transmembrane region" description="Helical" evidence="6">
    <location>
        <begin position="158"/>
        <end position="176"/>
    </location>
</feature>
<keyword evidence="2 6" id="KW-0812">Transmembrane</keyword>
<feature type="region of interest" description="Disordered" evidence="5">
    <location>
        <begin position="25"/>
        <end position="44"/>
    </location>
</feature>
<keyword evidence="4 6" id="KW-0472">Membrane</keyword>
<evidence type="ECO:0000259" key="7">
    <source>
        <dbReference type="PROSITE" id="PS50850"/>
    </source>
</evidence>
<reference evidence="8" key="1">
    <citation type="submission" date="2020-05" db="EMBL/GenBank/DDBJ databases">
        <title>Mycena genomes resolve the evolution of fungal bioluminescence.</title>
        <authorList>
            <person name="Tsai I.J."/>
        </authorList>
    </citation>
    <scope>NUCLEOTIDE SEQUENCE</scope>
    <source>
        <strain evidence="8">CCC161011</strain>
    </source>
</reference>
<evidence type="ECO:0000256" key="1">
    <source>
        <dbReference type="ARBA" id="ARBA00004141"/>
    </source>
</evidence>
<dbReference type="GO" id="GO:0022857">
    <property type="term" value="F:transmembrane transporter activity"/>
    <property type="evidence" value="ECO:0007669"/>
    <property type="project" value="InterPro"/>
</dbReference>
<feature type="domain" description="Major facilitator superfamily (MFS) profile" evidence="7">
    <location>
        <begin position="93"/>
        <end position="522"/>
    </location>
</feature>
<organism evidence="8 9">
    <name type="scientific">Mycena venus</name>
    <dbReference type="NCBI Taxonomy" id="2733690"/>
    <lineage>
        <taxon>Eukaryota</taxon>
        <taxon>Fungi</taxon>
        <taxon>Dikarya</taxon>
        <taxon>Basidiomycota</taxon>
        <taxon>Agaricomycotina</taxon>
        <taxon>Agaricomycetes</taxon>
        <taxon>Agaricomycetidae</taxon>
        <taxon>Agaricales</taxon>
        <taxon>Marasmiineae</taxon>
        <taxon>Mycenaceae</taxon>
        <taxon>Mycena</taxon>
    </lineage>
</organism>
<feature type="transmembrane region" description="Helical" evidence="6">
    <location>
        <begin position="471"/>
        <end position="489"/>
    </location>
</feature>
<feature type="transmembrane region" description="Helical" evidence="6">
    <location>
        <begin position="438"/>
        <end position="459"/>
    </location>
</feature>